<dbReference type="GO" id="GO:0000064">
    <property type="term" value="F:L-ornithine transmembrane transporter activity"/>
    <property type="evidence" value="ECO:0007669"/>
    <property type="project" value="TreeGrafter"/>
</dbReference>
<name>A0A4C1VDX2_EUMVA</name>
<sequence length="158" mass="16995">MAHGSSSNIDGNLKSGVIDFIAGSLGGIAVVYVGQPLDTVKVKMQTFPQLYNGMYDCLKRTLKNDGFYRGLYAGTTPAIMANVAENSVLFAAYGYCQKFVCTLTETESVDQLSTLGNASAGFLAAFFSSFTLCPTELIKCQLQAMREVNLQGSQTTVR</sequence>
<dbReference type="AlphaFoldDB" id="A0A4C1VDX2"/>
<keyword evidence="5" id="KW-0677">Repeat</keyword>
<reference evidence="11 12" key="1">
    <citation type="journal article" date="2019" name="Commun. Biol.">
        <title>The bagworm genome reveals a unique fibroin gene that provides high tensile strength.</title>
        <authorList>
            <person name="Kono N."/>
            <person name="Nakamura H."/>
            <person name="Ohtoshi R."/>
            <person name="Tomita M."/>
            <person name="Numata K."/>
            <person name="Arakawa K."/>
        </authorList>
    </citation>
    <scope>NUCLEOTIDE SEQUENCE [LARGE SCALE GENOMIC DNA]</scope>
</reference>
<keyword evidence="4 9" id="KW-0812">Transmembrane</keyword>
<evidence type="ECO:0000256" key="6">
    <source>
        <dbReference type="ARBA" id="ARBA00022989"/>
    </source>
</evidence>
<dbReference type="Gene3D" id="1.50.40.10">
    <property type="entry name" value="Mitochondrial carrier domain"/>
    <property type="match status" value="1"/>
</dbReference>
<evidence type="ECO:0000256" key="5">
    <source>
        <dbReference type="ARBA" id="ARBA00022737"/>
    </source>
</evidence>
<comment type="subcellular location">
    <subcellularLocation>
        <location evidence="1">Mitochondrion membrane</location>
        <topology evidence="1">Multi-pass membrane protein</topology>
    </subcellularLocation>
</comment>
<organism evidence="11 12">
    <name type="scientific">Eumeta variegata</name>
    <name type="common">Bagworm moth</name>
    <name type="synonym">Eumeta japonica</name>
    <dbReference type="NCBI Taxonomy" id="151549"/>
    <lineage>
        <taxon>Eukaryota</taxon>
        <taxon>Metazoa</taxon>
        <taxon>Ecdysozoa</taxon>
        <taxon>Arthropoda</taxon>
        <taxon>Hexapoda</taxon>
        <taxon>Insecta</taxon>
        <taxon>Pterygota</taxon>
        <taxon>Neoptera</taxon>
        <taxon>Endopterygota</taxon>
        <taxon>Lepidoptera</taxon>
        <taxon>Glossata</taxon>
        <taxon>Ditrysia</taxon>
        <taxon>Tineoidea</taxon>
        <taxon>Psychidae</taxon>
        <taxon>Oiketicinae</taxon>
        <taxon>Eumeta</taxon>
    </lineage>
</organism>
<dbReference type="GO" id="GO:1990575">
    <property type="term" value="P:mitochondrial L-ornithine transmembrane transport"/>
    <property type="evidence" value="ECO:0007669"/>
    <property type="project" value="TreeGrafter"/>
</dbReference>
<dbReference type="GO" id="GO:0031966">
    <property type="term" value="C:mitochondrial membrane"/>
    <property type="evidence" value="ECO:0007669"/>
    <property type="project" value="UniProtKB-SubCell"/>
</dbReference>
<dbReference type="OrthoDB" id="409586at2759"/>
<protein>
    <submittedName>
        <fullName evidence="11">Mitochondrial ornithine transporter 1</fullName>
    </submittedName>
</protein>
<evidence type="ECO:0000313" key="11">
    <source>
        <dbReference type="EMBL" id="GBP35825.1"/>
    </source>
</evidence>
<dbReference type="STRING" id="151549.A0A4C1VDX2"/>
<dbReference type="PANTHER" id="PTHR45624">
    <property type="entry name" value="MITOCHONDRIAL BASIC AMINO ACIDS TRANSPORTER-RELATED"/>
    <property type="match status" value="1"/>
</dbReference>
<dbReference type="Pfam" id="PF00153">
    <property type="entry name" value="Mito_carr"/>
    <property type="match status" value="2"/>
</dbReference>
<evidence type="ECO:0000256" key="4">
    <source>
        <dbReference type="ARBA" id="ARBA00022692"/>
    </source>
</evidence>
<evidence type="ECO:0000256" key="7">
    <source>
        <dbReference type="ARBA" id="ARBA00023128"/>
    </source>
</evidence>
<dbReference type="InterPro" id="IPR018108">
    <property type="entry name" value="MCP_transmembrane"/>
</dbReference>
<evidence type="ECO:0000256" key="2">
    <source>
        <dbReference type="ARBA" id="ARBA00006375"/>
    </source>
</evidence>
<dbReference type="PANTHER" id="PTHR45624:SF12">
    <property type="entry name" value="MITOCHONDRIAL ORNITHINE TRANSPORTER 1"/>
    <property type="match status" value="1"/>
</dbReference>
<keyword evidence="8 9" id="KW-0472">Membrane</keyword>
<dbReference type="InterPro" id="IPR023395">
    <property type="entry name" value="MCP_dom_sf"/>
</dbReference>
<evidence type="ECO:0000256" key="8">
    <source>
        <dbReference type="ARBA" id="ARBA00023136"/>
    </source>
</evidence>
<dbReference type="Proteomes" id="UP000299102">
    <property type="component" value="Unassembled WGS sequence"/>
</dbReference>
<evidence type="ECO:0000256" key="3">
    <source>
        <dbReference type="ARBA" id="ARBA00022448"/>
    </source>
</evidence>
<dbReference type="PROSITE" id="PS50920">
    <property type="entry name" value="SOLCAR"/>
    <property type="match status" value="1"/>
</dbReference>
<gene>
    <name evidence="11" type="primary">Slc25a15</name>
    <name evidence="11" type="ORF">EVAR_27745_1</name>
</gene>
<comment type="caution">
    <text evidence="11">The sequence shown here is derived from an EMBL/GenBank/DDBJ whole genome shotgun (WGS) entry which is preliminary data.</text>
</comment>
<dbReference type="EMBL" id="BGZK01000310">
    <property type="protein sequence ID" value="GBP35825.1"/>
    <property type="molecule type" value="Genomic_DNA"/>
</dbReference>
<evidence type="ECO:0000256" key="9">
    <source>
        <dbReference type="PROSITE-ProRule" id="PRU00282"/>
    </source>
</evidence>
<keyword evidence="7" id="KW-0496">Mitochondrion</keyword>
<evidence type="ECO:0000313" key="12">
    <source>
        <dbReference type="Proteomes" id="UP000299102"/>
    </source>
</evidence>
<evidence type="ECO:0000256" key="1">
    <source>
        <dbReference type="ARBA" id="ARBA00004225"/>
    </source>
</evidence>
<keyword evidence="3 10" id="KW-0813">Transport</keyword>
<feature type="repeat" description="Solcar" evidence="9">
    <location>
        <begin position="14"/>
        <end position="99"/>
    </location>
</feature>
<dbReference type="SUPFAM" id="SSF103506">
    <property type="entry name" value="Mitochondrial carrier"/>
    <property type="match status" value="1"/>
</dbReference>
<comment type="similarity">
    <text evidence="2 10">Belongs to the mitochondrial carrier (TC 2.A.29) family.</text>
</comment>
<keyword evidence="12" id="KW-1185">Reference proteome</keyword>
<proteinExistence type="inferred from homology"/>
<dbReference type="InterPro" id="IPR050567">
    <property type="entry name" value="Mitochondrial_Carrier"/>
</dbReference>
<accession>A0A4C1VDX2</accession>
<keyword evidence="6" id="KW-1133">Transmembrane helix</keyword>
<evidence type="ECO:0000256" key="10">
    <source>
        <dbReference type="RuleBase" id="RU000488"/>
    </source>
</evidence>